<sequence>MTTPQPGDHVRVVVRSFLYCNPRESPIEWTGSVAEVAAHGIWIAPDGENWEEFIAFCEVEDVQLL</sequence>
<comment type="caution">
    <text evidence="1">The sequence shown here is derived from an EMBL/GenBank/DDBJ whole genome shotgun (WGS) entry which is preliminary data.</text>
</comment>
<dbReference type="EMBL" id="JBHUCX010000018">
    <property type="protein sequence ID" value="MFD1674313.1"/>
    <property type="molecule type" value="Genomic_DNA"/>
</dbReference>
<gene>
    <name evidence="1" type="ORF">ACFSB2_06280</name>
</gene>
<evidence type="ECO:0000313" key="2">
    <source>
        <dbReference type="Proteomes" id="UP001597079"/>
    </source>
</evidence>
<name>A0ABW4JF36_9BACL</name>
<reference evidence="2" key="1">
    <citation type="journal article" date="2019" name="Int. J. Syst. Evol. Microbiol.">
        <title>The Global Catalogue of Microorganisms (GCM) 10K type strain sequencing project: providing services to taxonomists for standard genome sequencing and annotation.</title>
        <authorList>
            <consortium name="The Broad Institute Genomics Platform"/>
            <consortium name="The Broad Institute Genome Sequencing Center for Infectious Disease"/>
            <person name="Wu L."/>
            <person name="Ma J."/>
        </authorList>
    </citation>
    <scope>NUCLEOTIDE SEQUENCE [LARGE SCALE GENOMIC DNA]</scope>
    <source>
        <strain evidence="2">CGMCC 1.12286</strain>
    </source>
</reference>
<dbReference type="RefSeq" id="WP_377942177.1">
    <property type="nucleotide sequence ID" value="NZ_JBHUCX010000018.1"/>
</dbReference>
<organism evidence="1 2">
    <name type="scientific">Alicyclobacillus fodiniaquatilis</name>
    <dbReference type="NCBI Taxonomy" id="1661150"/>
    <lineage>
        <taxon>Bacteria</taxon>
        <taxon>Bacillati</taxon>
        <taxon>Bacillota</taxon>
        <taxon>Bacilli</taxon>
        <taxon>Bacillales</taxon>
        <taxon>Alicyclobacillaceae</taxon>
        <taxon>Alicyclobacillus</taxon>
    </lineage>
</organism>
<protein>
    <submittedName>
        <fullName evidence="1">Uncharacterized protein</fullName>
    </submittedName>
</protein>
<dbReference type="Proteomes" id="UP001597079">
    <property type="component" value="Unassembled WGS sequence"/>
</dbReference>
<accession>A0ABW4JF36</accession>
<keyword evidence="2" id="KW-1185">Reference proteome</keyword>
<proteinExistence type="predicted"/>
<evidence type="ECO:0000313" key="1">
    <source>
        <dbReference type="EMBL" id="MFD1674313.1"/>
    </source>
</evidence>